<reference evidence="1" key="1">
    <citation type="journal article" date="2021" name="Mol. Ecol. Resour.">
        <title>Apolygus lucorum genome provides insights into omnivorousness and mesophyll feeding.</title>
        <authorList>
            <person name="Liu Y."/>
            <person name="Liu H."/>
            <person name="Wang H."/>
            <person name="Huang T."/>
            <person name="Liu B."/>
            <person name="Yang B."/>
            <person name="Yin L."/>
            <person name="Li B."/>
            <person name="Zhang Y."/>
            <person name="Zhang S."/>
            <person name="Jiang F."/>
            <person name="Zhang X."/>
            <person name="Ren Y."/>
            <person name="Wang B."/>
            <person name="Wang S."/>
            <person name="Lu Y."/>
            <person name="Wu K."/>
            <person name="Fan W."/>
            <person name="Wang G."/>
        </authorList>
    </citation>
    <scope>NUCLEOTIDE SEQUENCE</scope>
    <source>
        <strain evidence="1">12Hb</strain>
    </source>
</reference>
<evidence type="ECO:0000313" key="2">
    <source>
        <dbReference type="Proteomes" id="UP000466442"/>
    </source>
</evidence>
<gene>
    <name evidence="1" type="ORF">GE061_018883</name>
</gene>
<dbReference type="EMBL" id="WIXP02000009">
    <property type="protein sequence ID" value="KAF6204722.1"/>
    <property type="molecule type" value="Genomic_DNA"/>
</dbReference>
<keyword evidence="2" id="KW-1185">Reference proteome</keyword>
<organism evidence="1 2">
    <name type="scientific">Apolygus lucorum</name>
    <name type="common">Small green plant bug</name>
    <name type="synonym">Lygocoris lucorum</name>
    <dbReference type="NCBI Taxonomy" id="248454"/>
    <lineage>
        <taxon>Eukaryota</taxon>
        <taxon>Metazoa</taxon>
        <taxon>Ecdysozoa</taxon>
        <taxon>Arthropoda</taxon>
        <taxon>Hexapoda</taxon>
        <taxon>Insecta</taxon>
        <taxon>Pterygota</taxon>
        <taxon>Neoptera</taxon>
        <taxon>Paraneoptera</taxon>
        <taxon>Hemiptera</taxon>
        <taxon>Heteroptera</taxon>
        <taxon>Panheteroptera</taxon>
        <taxon>Cimicomorpha</taxon>
        <taxon>Miridae</taxon>
        <taxon>Mirini</taxon>
        <taxon>Apolygus</taxon>
    </lineage>
</organism>
<proteinExistence type="predicted"/>
<protein>
    <submittedName>
        <fullName evidence="1">Uncharacterized protein</fullName>
    </submittedName>
</protein>
<dbReference type="AlphaFoldDB" id="A0A6A4JKD5"/>
<sequence length="116" mass="12702">MERAAVALILFARCLMERQDLGEVVEGDDLLSVGAPGQGRLGEGGLRRAPGLAPDPAASLCAGRDHIPETAVEHHEESRRHFRNEDCGFSCDPPPPPPYKRVGYTLFYILIFCTQV</sequence>
<evidence type="ECO:0000313" key="1">
    <source>
        <dbReference type="EMBL" id="KAF6204722.1"/>
    </source>
</evidence>
<accession>A0A6A4JKD5</accession>
<name>A0A6A4JKD5_APOLU</name>
<comment type="caution">
    <text evidence="1">The sequence shown here is derived from an EMBL/GenBank/DDBJ whole genome shotgun (WGS) entry which is preliminary data.</text>
</comment>
<dbReference type="Proteomes" id="UP000466442">
    <property type="component" value="Linkage Group LG9"/>
</dbReference>